<keyword evidence="2" id="KW-0472">Membrane</keyword>
<dbReference type="PATRIC" id="fig|1305737.6.peg.1711"/>
<dbReference type="eggNOG" id="ENOG5033A0P">
    <property type="taxonomic scope" value="Bacteria"/>
</dbReference>
<gene>
    <name evidence="3" type="primary">reo</name>
    <name evidence="3" type="ORF">HLUCCX10_05275</name>
</gene>
<dbReference type="STRING" id="1305737.GCA_000526355_03657"/>
<name>A0A0P7YSR9_9BACT</name>
<evidence type="ECO:0000256" key="2">
    <source>
        <dbReference type="SAM" id="Phobius"/>
    </source>
</evidence>
<feature type="compositionally biased region" description="Basic and acidic residues" evidence="1">
    <location>
        <begin position="99"/>
        <end position="109"/>
    </location>
</feature>
<feature type="region of interest" description="Disordered" evidence="1">
    <location>
        <begin position="77"/>
        <end position="133"/>
    </location>
</feature>
<feature type="transmembrane region" description="Helical" evidence="2">
    <location>
        <begin position="45"/>
        <end position="64"/>
    </location>
</feature>
<comment type="caution">
    <text evidence="3">The sequence shown here is derived from an EMBL/GenBank/DDBJ whole genome shotgun (WGS) entry which is preliminary data.</text>
</comment>
<evidence type="ECO:0000313" key="3">
    <source>
        <dbReference type="EMBL" id="KPQ18649.1"/>
    </source>
</evidence>
<reference evidence="3 4" key="1">
    <citation type="submission" date="2015-09" db="EMBL/GenBank/DDBJ databases">
        <title>Identification and resolution of microdiversity through metagenomic sequencing of parallel consortia.</title>
        <authorList>
            <person name="Nelson W.C."/>
            <person name="Romine M.F."/>
            <person name="Lindemann S.R."/>
        </authorList>
    </citation>
    <scope>NUCLEOTIDE SEQUENCE [LARGE SCALE GENOMIC DNA]</scope>
    <source>
        <strain evidence="3">HL-49</strain>
    </source>
</reference>
<sequence length="251" mass="28258">MAKNKENLDSIFRENLENHEVKPSRLAWERLENQLPKQERKSAPFIWWAVAAAVVLLLAVGSLLRNTDSPIEEQNLLSEEITEPSSVETPPVTIAETEEPQKTDEKESSTEIIQEEETPRNEPKPPVKKEFQTPQNLIAQAETEIEEPKVREELPEIKINKEVTLPSVPTAEINQGLLIAEAKPVEEPAYRVTIISDGIKEDKNLIADIGRKVNQVEGLLGKVDEGFANLQDAKNNLFTALVTRKEKVTEE</sequence>
<evidence type="ECO:0000256" key="1">
    <source>
        <dbReference type="SAM" id="MobiDB-lite"/>
    </source>
</evidence>
<keyword evidence="2" id="KW-0812">Transmembrane</keyword>
<dbReference type="AlphaFoldDB" id="A0A0P7YSR9"/>
<dbReference type="OrthoDB" id="826165at2"/>
<keyword evidence="2" id="KW-1133">Transmembrane helix</keyword>
<dbReference type="Proteomes" id="UP000050421">
    <property type="component" value="Unassembled WGS sequence"/>
</dbReference>
<proteinExistence type="predicted"/>
<accession>A0A0P7YSR9</accession>
<evidence type="ECO:0000313" key="4">
    <source>
        <dbReference type="Proteomes" id="UP000050421"/>
    </source>
</evidence>
<organism evidence="3 4">
    <name type="scientific">Algoriphagus marincola HL-49</name>
    <dbReference type="NCBI Taxonomy" id="1305737"/>
    <lineage>
        <taxon>Bacteria</taxon>
        <taxon>Pseudomonadati</taxon>
        <taxon>Bacteroidota</taxon>
        <taxon>Cytophagia</taxon>
        <taxon>Cytophagales</taxon>
        <taxon>Cyclobacteriaceae</taxon>
        <taxon>Algoriphagus</taxon>
    </lineage>
</organism>
<dbReference type="EMBL" id="LJXT01000023">
    <property type="protein sequence ID" value="KPQ18649.1"/>
    <property type="molecule type" value="Genomic_DNA"/>
</dbReference>
<feature type="compositionally biased region" description="Basic and acidic residues" evidence="1">
    <location>
        <begin position="117"/>
        <end position="131"/>
    </location>
</feature>
<protein>
    <submittedName>
        <fullName evidence="3">Anti-sigma factor Reo</fullName>
    </submittedName>
</protein>